<dbReference type="OrthoDB" id="9803461at2"/>
<evidence type="ECO:0000256" key="6">
    <source>
        <dbReference type="ARBA" id="ARBA00023001"/>
    </source>
</evidence>
<keyword evidence="8" id="KW-0624">Polysaccharide degradation</keyword>
<protein>
    <recommendedName>
        <fullName evidence="3">cellulase</fullName>
        <ecNumber evidence="3">3.2.1.4</ecNumber>
    </recommendedName>
</protein>
<dbReference type="GO" id="GO:0008810">
    <property type="term" value="F:cellulase activity"/>
    <property type="evidence" value="ECO:0007669"/>
    <property type="project" value="UniProtKB-EC"/>
</dbReference>
<evidence type="ECO:0000256" key="4">
    <source>
        <dbReference type="ARBA" id="ARBA00022729"/>
    </source>
</evidence>
<dbReference type="Pfam" id="PF18962">
    <property type="entry name" value="Por_Secre_tail"/>
    <property type="match status" value="1"/>
</dbReference>
<evidence type="ECO:0000313" key="12">
    <source>
        <dbReference type="Proteomes" id="UP000215214"/>
    </source>
</evidence>
<evidence type="ECO:0000313" key="11">
    <source>
        <dbReference type="EMBL" id="SNR17236.1"/>
    </source>
</evidence>
<reference evidence="11 12" key="1">
    <citation type="submission" date="2017-07" db="EMBL/GenBank/DDBJ databases">
        <authorList>
            <person name="Sun Z.S."/>
            <person name="Albrecht U."/>
            <person name="Echele G."/>
            <person name="Lee C.C."/>
        </authorList>
    </citation>
    <scope>NUCLEOTIDE SEQUENCE [LARGE SCALE GENOMIC DNA]</scope>
    <source>
        <strain evidence="12">type strain: KCTC 22618</strain>
    </source>
</reference>
<evidence type="ECO:0000256" key="5">
    <source>
        <dbReference type="ARBA" id="ARBA00022801"/>
    </source>
</evidence>
<dbReference type="GO" id="GO:0030245">
    <property type="term" value="P:cellulose catabolic process"/>
    <property type="evidence" value="ECO:0007669"/>
    <property type="project" value="UniProtKB-KW"/>
</dbReference>
<keyword evidence="8" id="KW-0119">Carbohydrate metabolism</keyword>
<evidence type="ECO:0000256" key="3">
    <source>
        <dbReference type="ARBA" id="ARBA00012601"/>
    </source>
</evidence>
<feature type="domain" description="Secretion system C-terminal sorting" evidence="10">
    <location>
        <begin position="393"/>
        <end position="460"/>
    </location>
</feature>
<keyword evidence="7" id="KW-0326">Glycosidase</keyword>
<dbReference type="InterPro" id="IPR008928">
    <property type="entry name" value="6-hairpin_glycosidase_sf"/>
</dbReference>
<name>A0A238UE01_9FLAO</name>
<dbReference type="InterPro" id="IPR002037">
    <property type="entry name" value="Glyco_hydro_8"/>
</dbReference>
<keyword evidence="6" id="KW-0136">Cellulose degradation</keyword>
<dbReference type="Pfam" id="PF01270">
    <property type="entry name" value="Glyco_hydro_8"/>
    <property type="match status" value="1"/>
</dbReference>
<keyword evidence="5" id="KW-0378">Hydrolase</keyword>
<dbReference type="PRINTS" id="PR00735">
    <property type="entry name" value="GLHYDRLASE8"/>
</dbReference>
<dbReference type="InterPro" id="IPR012341">
    <property type="entry name" value="6hp_glycosidase-like_sf"/>
</dbReference>
<dbReference type="NCBIfam" id="TIGR04183">
    <property type="entry name" value="Por_Secre_tail"/>
    <property type="match status" value="1"/>
</dbReference>
<comment type="catalytic activity">
    <reaction evidence="1">
        <text>Endohydrolysis of (1-&gt;4)-beta-D-glucosidic linkages in cellulose, lichenin and cereal beta-D-glucans.</text>
        <dbReference type="EC" id="3.2.1.4"/>
    </reaction>
</comment>
<proteinExistence type="inferred from homology"/>
<evidence type="ECO:0000259" key="10">
    <source>
        <dbReference type="Pfam" id="PF18962"/>
    </source>
</evidence>
<evidence type="ECO:0000256" key="2">
    <source>
        <dbReference type="ARBA" id="ARBA00009209"/>
    </source>
</evidence>
<evidence type="ECO:0000256" key="9">
    <source>
        <dbReference type="SAM" id="SignalP"/>
    </source>
</evidence>
<dbReference type="RefSeq" id="WP_095074294.1">
    <property type="nucleotide sequence ID" value="NZ_LT899436.1"/>
</dbReference>
<dbReference type="InterPro" id="IPR026444">
    <property type="entry name" value="Secre_tail"/>
</dbReference>
<evidence type="ECO:0000256" key="1">
    <source>
        <dbReference type="ARBA" id="ARBA00000966"/>
    </source>
</evidence>
<dbReference type="EC" id="3.2.1.4" evidence="3"/>
<feature type="chain" id="PRO_5011991749" description="cellulase" evidence="9">
    <location>
        <begin position="20"/>
        <end position="460"/>
    </location>
</feature>
<gene>
    <name evidence="11" type="ORF">TJEJU_3592</name>
</gene>
<sequence>MKKITLLCLLSFVAIFSQNSNILFENTTYSFGNMPTNVQTSDLRDAYIQWKNAFVDTNCTNGRARVKFDDPNFTVSEGIAYGMLLSAYANDKELFDGLWKFYQSHTNSNGVMNWKIKGCDTVDGQNGATDAELDAAIALIVAGNRFGNSGGINYHQDAKDLIAIMKQHEIEANTYVLKPGDAWGGSNNTNPSYFAPGYFRVYGEFTNDVQFWDNVTTKTYEILNANLTVNNAVECLVSDWCKADGSYSDIVPWAFNSGKSFYYDAARTPWRIATDFIWYGKTEASNYLKKCENFVGSVGGLDNITAGYNQDGSKIHTFKDPTYTGSFASSLMNSGQTTVDNAYATTKNLTSTAYFATTLRVIYMFTLSGNFFNPVSGVLSNEEIVQQQKDVIIYPNPTTNELRLVNFELGKKVKIYNTLGKEIMTTDVKNSNMELVDVSNLPTGIYFINSGKVKIKFIKK</sequence>
<dbReference type="EMBL" id="LT899436">
    <property type="protein sequence ID" value="SNR17236.1"/>
    <property type="molecule type" value="Genomic_DNA"/>
</dbReference>
<evidence type="ECO:0000256" key="8">
    <source>
        <dbReference type="ARBA" id="ARBA00023326"/>
    </source>
</evidence>
<dbReference type="Gene3D" id="1.50.10.10">
    <property type="match status" value="1"/>
</dbReference>
<feature type="signal peptide" evidence="9">
    <location>
        <begin position="1"/>
        <end position="19"/>
    </location>
</feature>
<comment type="similarity">
    <text evidence="2">Belongs to the glycosyl hydrolase 8 (cellulase D) family.</text>
</comment>
<keyword evidence="4 9" id="KW-0732">Signal</keyword>
<organism evidence="11 12">
    <name type="scientific">Tenacibaculum jejuense</name>
    <dbReference type="NCBI Taxonomy" id="584609"/>
    <lineage>
        <taxon>Bacteria</taxon>
        <taxon>Pseudomonadati</taxon>
        <taxon>Bacteroidota</taxon>
        <taxon>Flavobacteriia</taxon>
        <taxon>Flavobacteriales</taxon>
        <taxon>Flavobacteriaceae</taxon>
        <taxon>Tenacibaculum</taxon>
    </lineage>
</organism>
<dbReference type="KEGG" id="tje:TJEJU_3592"/>
<dbReference type="SUPFAM" id="SSF48208">
    <property type="entry name" value="Six-hairpin glycosidases"/>
    <property type="match status" value="1"/>
</dbReference>
<keyword evidence="12" id="KW-1185">Reference proteome</keyword>
<dbReference type="Proteomes" id="UP000215214">
    <property type="component" value="Chromosome TJEJU"/>
</dbReference>
<accession>A0A238UE01</accession>
<dbReference type="AlphaFoldDB" id="A0A238UE01"/>
<evidence type="ECO:0000256" key="7">
    <source>
        <dbReference type="ARBA" id="ARBA00023295"/>
    </source>
</evidence>